<evidence type="ECO:0000256" key="7">
    <source>
        <dbReference type="ARBA" id="ARBA00023002"/>
    </source>
</evidence>
<feature type="compositionally biased region" description="Low complexity" evidence="11">
    <location>
        <begin position="69"/>
        <end position="82"/>
    </location>
</feature>
<evidence type="ECO:0000259" key="13">
    <source>
        <dbReference type="Pfam" id="PF02882"/>
    </source>
</evidence>
<dbReference type="InterPro" id="IPR036291">
    <property type="entry name" value="NAD(P)-bd_dom_sf"/>
</dbReference>
<dbReference type="InterPro" id="IPR020630">
    <property type="entry name" value="THF_DH/CycHdrlase_cat_dom"/>
</dbReference>
<keyword evidence="3" id="KW-0028">Amino-acid biosynthesis</keyword>
<feature type="compositionally biased region" description="Basic and acidic residues" evidence="11">
    <location>
        <begin position="20"/>
        <end position="37"/>
    </location>
</feature>
<evidence type="ECO:0000256" key="2">
    <source>
        <dbReference type="ARBA" id="ARBA00022563"/>
    </source>
</evidence>
<evidence type="ECO:0000256" key="5">
    <source>
        <dbReference type="ARBA" id="ARBA00022801"/>
    </source>
</evidence>
<dbReference type="GO" id="GO:0004477">
    <property type="term" value="F:methenyltetrahydrofolate cyclohydrolase activity"/>
    <property type="evidence" value="ECO:0007669"/>
    <property type="project" value="TreeGrafter"/>
</dbReference>
<dbReference type="PANTHER" id="PTHR48099">
    <property type="entry name" value="C-1-TETRAHYDROFOLATE SYNTHASE, CYTOPLASMIC-RELATED"/>
    <property type="match status" value="1"/>
</dbReference>
<keyword evidence="8" id="KW-0368">Histidine biosynthesis</keyword>
<dbReference type="Pfam" id="PF02882">
    <property type="entry name" value="THF_DHG_CYH_C"/>
    <property type="match status" value="1"/>
</dbReference>
<comment type="caution">
    <text evidence="14">The sequence shown here is derived from an EMBL/GenBank/DDBJ whole genome shotgun (WGS) entry which is preliminary data.</text>
</comment>
<dbReference type="InterPro" id="IPR020631">
    <property type="entry name" value="THF_DH/CycHdrlase_NAD-bd_dom"/>
</dbReference>
<dbReference type="AlphaFoldDB" id="A0A7X1LNZ4"/>
<dbReference type="GO" id="GO:0000105">
    <property type="term" value="P:L-histidine biosynthetic process"/>
    <property type="evidence" value="ECO:0007669"/>
    <property type="project" value="UniProtKB-KW"/>
</dbReference>
<feature type="compositionally biased region" description="Basic and acidic residues" evidence="11">
    <location>
        <begin position="83"/>
        <end position="100"/>
    </location>
</feature>
<dbReference type="InterPro" id="IPR046346">
    <property type="entry name" value="Aminoacid_DH-like_N_sf"/>
</dbReference>
<dbReference type="Gene3D" id="3.40.50.720">
    <property type="entry name" value="NAD(P)-binding Rossmann-like Domain"/>
    <property type="match status" value="1"/>
</dbReference>
<keyword evidence="6" id="KW-0521">NADP</keyword>
<feature type="region of interest" description="Disordered" evidence="11">
    <location>
        <begin position="1"/>
        <end position="138"/>
    </location>
</feature>
<keyword evidence="15" id="KW-1185">Reference proteome</keyword>
<evidence type="ECO:0000256" key="11">
    <source>
        <dbReference type="SAM" id="MobiDB-lite"/>
    </source>
</evidence>
<sequence length="473" mass="50608">MAPRLGRRGGLPGAPRRVPCRSDGRRRPVRDRAESRLPRHQRGLPGRGYRRLGRPGTAPQGDQSRTDLLVRPPRAVLLLRPGRAGDPHRGHALLRRDPLPRRAVRAPSAARTAGPAADRDLAAGAGGRRSRPAGAPVSAHQLSGRAVLQTVREDLAAYRAVITPARLRVTVMRFEPSEGDPDPWRYRMEASRISAEQKVRAFSHLGFAVDHVVLPGTVSAAEFADRIDACNTDEATRAVIVQFPPPARLVPLVQRLDPAKDIDGLLGGRSLQRACATADGISRIVEPFAEGATVAVVGARGFVGSGVMRLLADRNIALLPLDQGDDLRRAAGADIVVSTAGSAHLLTPEHIRPHHRVVVDSGFSPRADGTVAGDIHPRAAPLPQNITPVPGGVGPIEMAVLMERIVRQVADPALQPWTFPKTPYLTRRASAARMRSTGNHTPGRKKGPDPASAPGPAHARVPSDNKKRGGPTR</sequence>
<dbReference type="OrthoDB" id="9803580at2"/>
<evidence type="ECO:0000256" key="10">
    <source>
        <dbReference type="ARBA" id="ARBA00023268"/>
    </source>
</evidence>
<feature type="compositionally biased region" description="Low complexity" evidence="11">
    <location>
        <begin position="427"/>
        <end position="436"/>
    </location>
</feature>
<evidence type="ECO:0000256" key="3">
    <source>
        <dbReference type="ARBA" id="ARBA00022605"/>
    </source>
</evidence>
<gene>
    <name evidence="14" type="ORF">H1R13_05445</name>
</gene>
<evidence type="ECO:0000256" key="6">
    <source>
        <dbReference type="ARBA" id="ARBA00022857"/>
    </source>
</evidence>
<feature type="compositionally biased region" description="Low complexity" evidence="11">
    <location>
        <begin position="105"/>
        <end position="116"/>
    </location>
</feature>
<dbReference type="GO" id="GO:0004488">
    <property type="term" value="F:methylenetetrahydrofolate dehydrogenase (NADP+) activity"/>
    <property type="evidence" value="ECO:0007669"/>
    <property type="project" value="InterPro"/>
</dbReference>
<proteinExistence type="predicted"/>
<dbReference type="Proteomes" id="UP000517694">
    <property type="component" value="Unassembled WGS sequence"/>
</dbReference>
<evidence type="ECO:0000313" key="15">
    <source>
        <dbReference type="Proteomes" id="UP000517694"/>
    </source>
</evidence>
<evidence type="ECO:0000256" key="9">
    <source>
        <dbReference type="ARBA" id="ARBA00023167"/>
    </source>
</evidence>
<dbReference type="InterPro" id="IPR000672">
    <property type="entry name" value="THF_DH/CycHdrlase"/>
</dbReference>
<protein>
    <submittedName>
        <fullName evidence="14">Bifunctional 5,10-methylenetetrahydrofolate dehydrogenase/5,10-methenyltetrahydrofolate cyclohydrolase</fullName>
    </submittedName>
</protein>
<comment type="pathway">
    <text evidence="1">One-carbon metabolism; tetrahydrofolate interconversion.</text>
</comment>
<evidence type="ECO:0000256" key="1">
    <source>
        <dbReference type="ARBA" id="ARBA00004777"/>
    </source>
</evidence>
<dbReference type="SUPFAM" id="SSF51735">
    <property type="entry name" value="NAD(P)-binding Rossmann-fold domains"/>
    <property type="match status" value="1"/>
</dbReference>
<dbReference type="Gene3D" id="3.40.50.10860">
    <property type="entry name" value="Leucine Dehydrogenase, chain A, domain 1"/>
    <property type="match status" value="1"/>
</dbReference>
<keyword evidence="9" id="KW-0486">Methionine biosynthesis</keyword>
<dbReference type="GO" id="GO:0006164">
    <property type="term" value="P:purine nucleotide biosynthetic process"/>
    <property type="evidence" value="ECO:0007669"/>
    <property type="project" value="UniProtKB-KW"/>
</dbReference>
<feature type="compositionally biased region" description="Basic residues" evidence="11">
    <location>
        <begin position="38"/>
        <end position="53"/>
    </location>
</feature>
<keyword evidence="2" id="KW-0554">One-carbon metabolism</keyword>
<reference evidence="14 15" key="1">
    <citation type="submission" date="2020-08" db="EMBL/GenBank/DDBJ databases">
        <title>Whole-Genome Sequence of French Clinical Streptomyces mexicanus Strain Q0842.</title>
        <authorList>
            <person name="Boxberger M."/>
            <person name="La Scola B."/>
        </authorList>
    </citation>
    <scope>NUCLEOTIDE SEQUENCE [LARGE SCALE GENOMIC DNA]</scope>
    <source>
        <strain evidence="14 15">Marseille-Q0842</strain>
    </source>
</reference>
<dbReference type="SUPFAM" id="SSF53223">
    <property type="entry name" value="Aminoacid dehydrogenase-like, N-terminal domain"/>
    <property type="match status" value="1"/>
</dbReference>
<feature type="domain" description="Tetrahydrofolate dehydrogenase/cyclohydrolase catalytic" evidence="12">
    <location>
        <begin position="189"/>
        <end position="263"/>
    </location>
</feature>
<keyword evidence="4" id="KW-0658">Purine biosynthesis</keyword>
<feature type="region of interest" description="Disordered" evidence="11">
    <location>
        <begin position="369"/>
        <end position="390"/>
    </location>
</feature>
<accession>A0A7X1LNZ4</accession>
<evidence type="ECO:0000256" key="8">
    <source>
        <dbReference type="ARBA" id="ARBA00023102"/>
    </source>
</evidence>
<evidence type="ECO:0000256" key="4">
    <source>
        <dbReference type="ARBA" id="ARBA00022755"/>
    </source>
</evidence>
<dbReference type="Pfam" id="PF00763">
    <property type="entry name" value="THF_DHG_CYH"/>
    <property type="match status" value="1"/>
</dbReference>
<feature type="region of interest" description="Disordered" evidence="11">
    <location>
        <begin position="426"/>
        <end position="473"/>
    </location>
</feature>
<dbReference type="GO" id="GO:0005829">
    <property type="term" value="C:cytosol"/>
    <property type="evidence" value="ECO:0007669"/>
    <property type="project" value="TreeGrafter"/>
</dbReference>
<organism evidence="14 15">
    <name type="scientific">Streptomyces mexicanus</name>
    <dbReference type="NCBI Taxonomy" id="178566"/>
    <lineage>
        <taxon>Bacteria</taxon>
        <taxon>Bacillati</taxon>
        <taxon>Actinomycetota</taxon>
        <taxon>Actinomycetes</taxon>
        <taxon>Kitasatosporales</taxon>
        <taxon>Streptomycetaceae</taxon>
        <taxon>Streptomyces</taxon>
    </lineage>
</organism>
<dbReference type="GO" id="GO:0009086">
    <property type="term" value="P:methionine biosynthetic process"/>
    <property type="evidence" value="ECO:0007669"/>
    <property type="project" value="UniProtKB-KW"/>
</dbReference>
<keyword evidence="7" id="KW-0560">Oxidoreductase</keyword>
<dbReference type="PRINTS" id="PR00085">
    <property type="entry name" value="THFDHDRGNASE"/>
</dbReference>
<evidence type="ECO:0000259" key="12">
    <source>
        <dbReference type="Pfam" id="PF00763"/>
    </source>
</evidence>
<keyword evidence="10" id="KW-0511">Multifunctional enzyme</keyword>
<dbReference type="GO" id="GO:0035999">
    <property type="term" value="P:tetrahydrofolate interconversion"/>
    <property type="evidence" value="ECO:0007669"/>
    <property type="project" value="TreeGrafter"/>
</dbReference>
<name>A0A7X1LNZ4_9ACTN</name>
<feature type="domain" description="Tetrahydrofolate dehydrogenase/cyclohydrolase NAD(P)-binding" evidence="13">
    <location>
        <begin position="276"/>
        <end position="409"/>
    </location>
</feature>
<keyword evidence="5 14" id="KW-0378">Hydrolase</keyword>
<evidence type="ECO:0000313" key="14">
    <source>
        <dbReference type="EMBL" id="MBC2864460.1"/>
    </source>
</evidence>
<dbReference type="EMBL" id="JACMHY010000002">
    <property type="protein sequence ID" value="MBC2864460.1"/>
    <property type="molecule type" value="Genomic_DNA"/>
</dbReference>
<dbReference type="PANTHER" id="PTHR48099:SF5">
    <property type="entry name" value="C-1-TETRAHYDROFOLATE SYNTHASE, CYTOPLASMIC"/>
    <property type="match status" value="1"/>
</dbReference>